<gene>
    <name evidence="1" type="ORF">ACFPZJ_13430</name>
</gene>
<proteinExistence type="predicted"/>
<evidence type="ECO:0000313" key="2">
    <source>
        <dbReference type="Proteomes" id="UP001596154"/>
    </source>
</evidence>
<dbReference type="RefSeq" id="WP_381020908.1">
    <property type="nucleotide sequence ID" value="NZ_JBHSNY010000004.1"/>
</dbReference>
<comment type="caution">
    <text evidence="1">The sequence shown here is derived from an EMBL/GenBank/DDBJ whole genome shotgun (WGS) entry which is preliminary data.</text>
</comment>
<accession>A0ABW0UP12</accession>
<dbReference type="EMBL" id="JBHSNY010000004">
    <property type="protein sequence ID" value="MFC5634763.1"/>
    <property type="molecule type" value="Genomic_DNA"/>
</dbReference>
<name>A0ABW0UP12_9ACTN</name>
<sequence length="104" mass="11568">MDDSESVRDAADYLHDLSTRAQVDTTSVTDRAAVIRWCAQQIHSMGGDYAVERAAEYLDDLATEAEGNKGEQRHCGYAKRHPSHTFLRLEVLFQCPGEHGTEGT</sequence>
<protein>
    <submittedName>
        <fullName evidence="1">Uncharacterized protein</fullName>
    </submittedName>
</protein>
<evidence type="ECO:0000313" key="1">
    <source>
        <dbReference type="EMBL" id="MFC5634763.1"/>
    </source>
</evidence>
<keyword evidence="2" id="KW-1185">Reference proteome</keyword>
<organism evidence="1 2">
    <name type="scientific">Streptomyces bullii</name>
    <dbReference type="NCBI Taxonomy" id="349910"/>
    <lineage>
        <taxon>Bacteria</taxon>
        <taxon>Bacillati</taxon>
        <taxon>Actinomycetota</taxon>
        <taxon>Actinomycetes</taxon>
        <taxon>Kitasatosporales</taxon>
        <taxon>Streptomycetaceae</taxon>
        <taxon>Streptomyces</taxon>
    </lineage>
</organism>
<dbReference type="Proteomes" id="UP001596154">
    <property type="component" value="Unassembled WGS sequence"/>
</dbReference>
<reference evidence="2" key="1">
    <citation type="journal article" date="2019" name="Int. J. Syst. Evol. Microbiol.">
        <title>The Global Catalogue of Microorganisms (GCM) 10K type strain sequencing project: providing services to taxonomists for standard genome sequencing and annotation.</title>
        <authorList>
            <consortium name="The Broad Institute Genomics Platform"/>
            <consortium name="The Broad Institute Genome Sequencing Center for Infectious Disease"/>
            <person name="Wu L."/>
            <person name="Ma J."/>
        </authorList>
    </citation>
    <scope>NUCLEOTIDE SEQUENCE [LARGE SCALE GENOMIC DNA]</scope>
    <source>
        <strain evidence="2">CGMCC 4.7248</strain>
    </source>
</reference>